<feature type="compositionally biased region" description="Low complexity" evidence="2">
    <location>
        <begin position="164"/>
        <end position="174"/>
    </location>
</feature>
<protein>
    <submittedName>
        <fullName evidence="3">Uncharacterized protein</fullName>
    </submittedName>
</protein>
<dbReference type="PANTHER" id="PTHR24121">
    <property type="entry name" value="NO MECHANORECEPTOR POTENTIAL C, ISOFORM D-RELATED"/>
    <property type="match status" value="1"/>
</dbReference>
<reference evidence="3 4" key="1">
    <citation type="journal article" date="2021" name="Sci. Rep.">
        <title>The genome of the diatom Chaetoceros tenuissimus carries an ancient integrated fragment of an extant virus.</title>
        <authorList>
            <person name="Hongo Y."/>
            <person name="Kimura K."/>
            <person name="Takaki Y."/>
            <person name="Yoshida Y."/>
            <person name="Baba S."/>
            <person name="Kobayashi G."/>
            <person name="Nagasaki K."/>
            <person name="Hano T."/>
            <person name="Tomaru Y."/>
        </authorList>
    </citation>
    <scope>NUCLEOTIDE SEQUENCE [LARGE SCALE GENOMIC DNA]</scope>
    <source>
        <strain evidence="3 4">NIES-3715</strain>
    </source>
</reference>
<feature type="compositionally biased region" description="Basic residues" evidence="2">
    <location>
        <begin position="330"/>
        <end position="344"/>
    </location>
</feature>
<feature type="compositionally biased region" description="Polar residues" evidence="2">
    <location>
        <begin position="213"/>
        <end position="227"/>
    </location>
</feature>
<proteinExistence type="predicted"/>
<dbReference type="PANTHER" id="PTHR24121:SF23">
    <property type="entry name" value="NO MECHANORECEPTOR POTENTIAL C, ISOFORM H"/>
    <property type="match status" value="1"/>
</dbReference>
<feature type="region of interest" description="Disordered" evidence="2">
    <location>
        <begin position="1"/>
        <end position="25"/>
    </location>
</feature>
<dbReference type="Pfam" id="PF12796">
    <property type="entry name" value="Ank_2"/>
    <property type="match status" value="1"/>
</dbReference>
<dbReference type="AlphaFoldDB" id="A0AAD3H7J5"/>
<dbReference type="Proteomes" id="UP001054902">
    <property type="component" value="Unassembled WGS sequence"/>
</dbReference>
<feature type="compositionally biased region" description="Polar residues" evidence="2">
    <location>
        <begin position="153"/>
        <end position="163"/>
    </location>
</feature>
<dbReference type="Gene3D" id="1.25.40.20">
    <property type="entry name" value="Ankyrin repeat-containing domain"/>
    <property type="match status" value="1"/>
</dbReference>
<evidence type="ECO:0000313" key="3">
    <source>
        <dbReference type="EMBL" id="GFH53146.1"/>
    </source>
</evidence>
<dbReference type="SMART" id="SM00248">
    <property type="entry name" value="ANK"/>
    <property type="match status" value="6"/>
</dbReference>
<gene>
    <name evidence="3" type="ORF">CTEN210_09622</name>
</gene>
<evidence type="ECO:0000256" key="1">
    <source>
        <dbReference type="PROSITE-ProRule" id="PRU00023"/>
    </source>
</evidence>
<dbReference type="InterPro" id="IPR002110">
    <property type="entry name" value="Ankyrin_rpt"/>
</dbReference>
<feature type="region of interest" description="Disordered" evidence="2">
    <location>
        <begin position="153"/>
        <end position="193"/>
    </location>
</feature>
<feature type="repeat" description="ANK" evidence="1">
    <location>
        <begin position="832"/>
        <end position="864"/>
    </location>
</feature>
<feature type="region of interest" description="Disordered" evidence="2">
    <location>
        <begin position="38"/>
        <end position="106"/>
    </location>
</feature>
<name>A0AAD3H7J5_9STRA</name>
<evidence type="ECO:0000256" key="2">
    <source>
        <dbReference type="SAM" id="MobiDB-lite"/>
    </source>
</evidence>
<keyword evidence="4" id="KW-1185">Reference proteome</keyword>
<feature type="region of interest" description="Disordered" evidence="2">
    <location>
        <begin position="290"/>
        <end position="363"/>
    </location>
</feature>
<feature type="compositionally biased region" description="Polar residues" evidence="2">
    <location>
        <begin position="40"/>
        <end position="79"/>
    </location>
</feature>
<feature type="compositionally biased region" description="Acidic residues" evidence="2">
    <location>
        <begin position="294"/>
        <end position="303"/>
    </location>
</feature>
<feature type="region of interest" description="Disordered" evidence="2">
    <location>
        <begin position="213"/>
        <end position="234"/>
    </location>
</feature>
<feature type="compositionally biased region" description="Low complexity" evidence="2">
    <location>
        <begin position="345"/>
        <end position="357"/>
    </location>
</feature>
<keyword evidence="1" id="KW-0040">ANK repeat</keyword>
<comment type="caution">
    <text evidence="3">The sequence shown here is derived from an EMBL/GenBank/DDBJ whole genome shotgun (WGS) entry which is preliminary data.</text>
</comment>
<sequence length="1198" mass="132401">MIPVRTIDTEHAKDDDDSSQLSSESYDLEALETAAMHFGGSSNRASETLNTNNGLSMASSRQSLEFNRSGSMLKSQMSMTSKDASTGTTSSASEADNTIVRGNNLRQSISSEYNTREHQRTNDIPDAQSGISCAMDKIQEEKSIYVEQKNSFGSCSNSRQTLPSMQCSSVSSRSQYPYHKVQSQSTLTEDELDEEEEIRRFSINLSHAASRLSIASHTSHQRQSIGRQSIPMKQRHSYYEGYEEDEQAEIQRIRNSLRDSITNTKKRGSIAEENMSTADAAAAAASFFENGNFSDDDESDDPEVYAPAPKRRSFAENDIPVMGNRSSFTARRRSSSGKAPRKTSFRASFSGSSLGRSSLEDVQEDEYQDNEYFQTLETIPGSNHSAMSAAAAAVAAEDAERQYEARLSAHMMEQPGSQFDGGTGHRRARRRAGFVLSSLAQEAQSSQNERLRLIEKDRIESRLGRRTQRRSMSYSAGIKNRSSIIAQTVPEDAEATLQENDRYEDALRLEDDGDFQQLRLNRVQRRVNSMPDPNAISRLSESSLNDCDLNNLSQHGRSSLTDTLEASTLLAARYEPRQSLPLSFGNMQANSLLQEIGQVNAALQRTNSVDDSSLCSNGFQDVYGANSLLTSLQQSLGQNPSISSMMSMQSTSGVQINSPHNPQTLLQDNATWNNNFQQVNVGLNNALQNLGRDAQSSLMNSMNSADSLSLRMGADPSLMNSMNSADSLSLRMGADPSLFNSINSTDSIGLGFATDPSRMSRINSSSEFSPEQFDGKETNVQSIHIDPDENSEYFGYSRLLHEACKKDDVNVVQNIIRQFPLSTRWVLDEENIGNVALHIAAKSGNTSTTKILLQIDSDSALIRNAEGHAPIHIAVNQGQLAVVSTLCDSVPACAKIQCENGNLPLHDAVSIASKHPDTPQTIQALLHAFKNSVFVTNDERLLPIHLAATSGFVVGIRTLLASEFSSVYRKEELEDMLPLDLAVVQLQEYLNEEEQEDGEDNDMEDEEFLDSNNTESDKNAIINCIEILLSSMTYNRLISEPRSISYKEDGKPFLPLHSAVDAKPQQQTFDTLYELYKEEHSQDVDLLGRNIAHRLCSRGIENLENDIAIANKLPEGLFMAHDDFGFIPLHLALQNRNVPLQFIETISERHTSSLSKEVLPVTNNLFASFLPVHVAAASSCSIDVLMYVTTSYPSSLNT</sequence>
<evidence type="ECO:0000313" key="4">
    <source>
        <dbReference type="Proteomes" id="UP001054902"/>
    </source>
</evidence>
<dbReference type="PROSITE" id="PS50088">
    <property type="entry name" value="ANK_REPEAT"/>
    <property type="match status" value="1"/>
</dbReference>
<dbReference type="EMBL" id="BLLK01000046">
    <property type="protein sequence ID" value="GFH53146.1"/>
    <property type="molecule type" value="Genomic_DNA"/>
</dbReference>
<dbReference type="PROSITE" id="PS50297">
    <property type="entry name" value="ANK_REP_REGION"/>
    <property type="match status" value="1"/>
</dbReference>
<dbReference type="SUPFAM" id="SSF48403">
    <property type="entry name" value="Ankyrin repeat"/>
    <property type="match status" value="1"/>
</dbReference>
<organism evidence="3 4">
    <name type="scientific">Chaetoceros tenuissimus</name>
    <dbReference type="NCBI Taxonomy" id="426638"/>
    <lineage>
        <taxon>Eukaryota</taxon>
        <taxon>Sar</taxon>
        <taxon>Stramenopiles</taxon>
        <taxon>Ochrophyta</taxon>
        <taxon>Bacillariophyta</taxon>
        <taxon>Coscinodiscophyceae</taxon>
        <taxon>Chaetocerotophycidae</taxon>
        <taxon>Chaetocerotales</taxon>
        <taxon>Chaetocerotaceae</taxon>
        <taxon>Chaetoceros</taxon>
    </lineage>
</organism>
<accession>A0AAD3H7J5</accession>
<feature type="compositionally biased region" description="Low complexity" evidence="2">
    <location>
        <begin position="80"/>
        <end position="95"/>
    </location>
</feature>
<dbReference type="InterPro" id="IPR036770">
    <property type="entry name" value="Ankyrin_rpt-contain_sf"/>
</dbReference>